<dbReference type="PROSITE" id="PS51742">
    <property type="entry name" value="PPC"/>
    <property type="match status" value="1"/>
</dbReference>
<dbReference type="GO" id="GO:0003677">
    <property type="term" value="F:DNA binding"/>
    <property type="evidence" value="ECO:0007669"/>
    <property type="project" value="UniProtKB-KW"/>
</dbReference>
<protein>
    <submittedName>
        <fullName evidence="2">Predicted DNA-binding protein with PD1-like DNA-binding motif</fullName>
    </submittedName>
</protein>
<dbReference type="InterPro" id="IPR005175">
    <property type="entry name" value="PPC_dom"/>
</dbReference>
<dbReference type="OrthoDB" id="9798999at2"/>
<accession>A0A1H1GCM3</accession>
<gene>
    <name evidence="2" type="ORF">SAMN05421664_3589</name>
</gene>
<sequence length="143" mass="16257">MNIETLEGDLWIAKKIENSYVVSVKDQSSLKIAFTDFLHSQQISEGQITGMGNVNEIVLRFYNPSSKDFFDVKFNETATVSEVSGSFSMLQERLIFNLEIILERENHTSLTGGFVDAKINGMNSFFLFPLKTEVIKKENFTNN</sequence>
<evidence type="ECO:0000313" key="2">
    <source>
        <dbReference type="EMBL" id="SDR10855.1"/>
    </source>
</evidence>
<keyword evidence="3" id="KW-1185">Reference proteome</keyword>
<evidence type="ECO:0000259" key="1">
    <source>
        <dbReference type="PROSITE" id="PS51742"/>
    </source>
</evidence>
<dbReference type="AlphaFoldDB" id="A0A1H1GCM3"/>
<evidence type="ECO:0000313" key="3">
    <source>
        <dbReference type="Proteomes" id="UP000199627"/>
    </source>
</evidence>
<keyword evidence="2" id="KW-0238">DNA-binding</keyword>
<dbReference type="SUPFAM" id="SSF117856">
    <property type="entry name" value="AF0104/ALDC/Ptd012-like"/>
    <property type="match status" value="1"/>
</dbReference>
<feature type="domain" description="PPC" evidence="1">
    <location>
        <begin position="14"/>
        <end position="143"/>
    </location>
</feature>
<organism evidence="2 3">
    <name type="scientific">Chryseobacterium soldanellicola</name>
    <dbReference type="NCBI Taxonomy" id="311333"/>
    <lineage>
        <taxon>Bacteria</taxon>
        <taxon>Pseudomonadati</taxon>
        <taxon>Bacteroidota</taxon>
        <taxon>Flavobacteriia</taxon>
        <taxon>Flavobacteriales</taxon>
        <taxon>Weeksellaceae</taxon>
        <taxon>Chryseobacterium group</taxon>
        <taxon>Chryseobacterium</taxon>
    </lineage>
</organism>
<name>A0A1H1GCM3_9FLAO</name>
<dbReference type="Gene3D" id="3.30.1330.80">
    <property type="entry name" value="Hypothetical protein, similar to alpha- acetolactate decarboxylase, domain 2"/>
    <property type="match status" value="1"/>
</dbReference>
<dbReference type="Proteomes" id="UP000199627">
    <property type="component" value="Unassembled WGS sequence"/>
</dbReference>
<dbReference type="RefSeq" id="WP_089757058.1">
    <property type="nucleotide sequence ID" value="NZ_FNKL01000004.1"/>
</dbReference>
<dbReference type="Pfam" id="PF03479">
    <property type="entry name" value="PCC"/>
    <property type="match status" value="1"/>
</dbReference>
<dbReference type="EMBL" id="FNKL01000004">
    <property type="protein sequence ID" value="SDR10855.1"/>
    <property type="molecule type" value="Genomic_DNA"/>
</dbReference>
<proteinExistence type="predicted"/>
<reference evidence="3" key="1">
    <citation type="submission" date="2016-10" db="EMBL/GenBank/DDBJ databases">
        <authorList>
            <person name="Varghese N."/>
            <person name="Submissions S."/>
        </authorList>
    </citation>
    <scope>NUCLEOTIDE SEQUENCE [LARGE SCALE GENOMIC DNA]</scope>
    <source>
        <strain evidence="3">DSM 17072</strain>
    </source>
</reference>